<keyword evidence="1" id="KW-0805">Transcription regulation</keyword>
<dbReference type="Gene3D" id="1.10.357.10">
    <property type="entry name" value="Tetracycline Repressor, domain 2"/>
    <property type="match status" value="1"/>
</dbReference>
<dbReference type="InterPro" id="IPR036271">
    <property type="entry name" value="Tet_transcr_reg_TetR-rel_C_sf"/>
</dbReference>
<feature type="DNA-binding region" description="H-T-H motif" evidence="4">
    <location>
        <begin position="29"/>
        <end position="48"/>
    </location>
</feature>
<evidence type="ECO:0000259" key="5">
    <source>
        <dbReference type="PROSITE" id="PS50977"/>
    </source>
</evidence>
<dbReference type="SUPFAM" id="SSF46689">
    <property type="entry name" value="Homeodomain-like"/>
    <property type="match status" value="1"/>
</dbReference>
<dbReference type="PROSITE" id="PS50977">
    <property type="entry name" value="HTH_TETR_2"/>
    <property type="match status" value="1"/>
</dbReference>
<reference evidence="6 7" key="1">
    <citation type="submission" date="2019-07" db="EMBL/GenBank/DDBJ databases">
        <title>Aquicoccus porphyridii gen. nov., sp. nov., isolated from a small marine red alga, Porphyridium marinum.</title>
        <authorList>
            <person name="Liu L."/>
        </authorList>
    </citation>
    <scope>NUCLEOTIDE SEQUENCE [LARGE SCALE GENOMIC DNA]</scope>
    <source>
        <strain evidence="6 7">L1 8-17</strain>
    </source>
</reference>
<dbReference type="InterPro" id="IPR001647">
    <property type="entry name" value="HTH_TetR"/>
</dbReference>
<dbReference type="AlphaFoldDB" id="A0A5A9YWV6"/>
<dbReference type="InterPro" id="IPR009057">
    <property type="entry name" value="Homeodomain-like_sf"/>
</dbReference>
<evidence type="ECO:0000313" key="7">
    <source>
        <dbReference type="Proteomes" id="UP000325291"/>
    </source>
</evidence>
<dbReference type="Pfam" id="PF00440">
    <property type="entry name" value="TetR_N"/>
    <property type="match status" value="1"/>
</dbReference>
<sequence length="211" mass="22927">MARTQEFDEGEALTAAMHAFRKFGYAGVSIKTLEAETGLSSGSIYNSFGGKEDVYQRVLAHYNETVVTKRISVHLGKSDPVEGLISLFESLLDEPGHGAFGCLLTNSAVEFSGQDSLAGASVRTGFDMFLSAFRGALLRVQEMDAQSADLKALRLLIYYQGLLVLIRHGQDKFALKSTIDTEIKSICQRQSKSEPKGSAKCYHFGVGMIAA</sequence>
<keyword evidence="2 4" id="KW-0238">DNA-binding</keyword>
<evidence type="ECO:0000256" key="3">
    <source>
        <dbReference type="ARBA" id="ARBA00023163"/>
    </source>
</evidence>
<protein>
    <submittedName>
        <fullName evidence="6">TetR/AcrR family transcriptional regulator</fullName>
    </submittedName>
</protein>
<dbReference type="GO" id="GO:0003677">
    <property type="term" value="F:DNA binding"/>
    <property type="evidence" value="ECO:0007669"/>
    <property type="project" value="UniProtKB-UniRule"/>
</dbReference>
<dbReference type="PANTHER" id="PTHR47506">
    <property type="entry name" value="TRANSCRIPTIONAL REGULATORY PROTEIN"/>
    <property type="match status" value="1"/>
</dbReference>
<keyword evidence="3" id="KW-0804">Transcription</keyword>
<evidence type="ECO:0000256" key="1">
    <source>
        <dbReference type="ARBA" id="ARBA00023015"/>
    </source>
</evidence>
<name>A0A5A9YWV6_9RHOB</name>
<dbReference type="PANTHER" id="PTHR47506:SF1">
    <property type="entry name" value="HTH-TYPE TRANSCRIPTIONAL REGULATOR YJDC"/>
    <property type="match status" value="1"/>
</dbReference>
<dbReference type="SUPFAM" id="SSF48498">
    <property type="entry name" value="Tetracyclin repressor-like, C-terminal domain"/>
    <property type="match status" value="1"/>
</dbReference>
<comment type="caution">
    <text evidence="6">The sequence shown here is derived from an EMBL/GenBank/DDBJ whole genome shotgun (WGS) entry which is preliminary data.</text>
</comment>
<dbReference type="RefSeq" id="WP_111369547.1">
    <property type="nucleotide sequence ID" value="NZ_VINQ01000050.1"/>
</dbReference>
<feature type="domain" description="HTH tetR-type" evidence="5">
    <location>
        <begin position="6"/>
        <end position="66"/>
    </location>
</feature>
<proteinExistence type="predicted"/>
<evidence type="ECO:0000313" key="6">
    <source>
        <dbReference type="EMBL" id="KAA0909432.1"/>
    </source>
</evidence>
<evidence type="ECO:0000256" key="2">
    <source>
        <dbReference type="ARBA" id="ARBA00023125"/>
    </source>
</evidence>
<keyword evidence="7" id="KW-1185">Reference proteome</keyword>
<organism evidence="6 7">
    <name type="scientific">Aquicoccus porphyridii</name>
    <dbReference type="NCBI Taxonomy" id="1852029"/>
    <lineage>
        <taxon>Bacteria</taxon>
        <taxon>Pseudomonadati</taxon>
        <taxon>Pseudomonadota</taxon>
        <taxon>Alphaproteobacteria</taxon>
        <taxon>Rhodobacterales</taxon>
        <taxon>Paracoccaceae</taxon>
        <taxon>Aquicoccus</taxon>
    </lineage>
</organism>
<evidence type="ECO:0000256" key="4">
    <source>
        <dbReference type="PROSITE-ProRule" id="PRU00335"/>
    </source>
</evidence>
<accession>A0A5A9YWV6</accession>
<gene>
    <name evidence="6" type="ORF">FLO80_21605</name>
</gene>
<dbReference type="Proteomes" id="UP000325291">
    <property type="component" value="Unassembled WGS sequence"/>
</dbReference>
<dbReference type="Gene3D" id="1.10.10.60">
    <property type="entry name" value="Homeodomain-like"/>
    <property type="match status" value="1"/>
</dbReference>
<dbReference type="EMBL" id="VINQ01000050">
    <property type="protein sequence ID" value="KAA0909432.1"/>
    <property type="molecule type" value="Genomic_DNA"/>
</dbReference>